<dbReference type="Proteomes" id="UP000236732">
    <property type="component" value="Unassembled WGS sequence"/>
</dbReference>
<keyword evidence="1" id="KW-0812">Transmembrane</keyword>
<feature type="domain" description="Low molecular weight protein antigen 6 PH" evidence="2">
    <location>
        <begin position="67"/>
        <end position="142"/>
    </location>
</feature>
<evidence type="ECO:0000259" key="2">
    <source>
        <dbReference type="Pfam" id="PF10756"/>
    </source>
</evidence>
<evidence type="ECO:0000313" key="3">
    <source>
        <dbReference type="EMBL" id="SEG90350.1"/>
    </source>
</evidence>
<accession>A0A1H6DYB2</accession>
<sequence length="143" mass="16012">MPATWIRWVAMWRVRRELAVFKILGALVCAGLGVFWWFGGDVRGVILAVPATLLVGAMGLRDLLVPVRLAADTDGITVVHGFAGRRHVPWESIWDVKVDVRRRWGLRSEMLEIDTGDYLHIFSPHELGTSPTEVAAALRRRGT</sequence>
<organism evidence="3 4">
    <name type="scientific">Nonomuraea solani</name>
    <dbReference type="NCBI Taxonomy" id="1144553"/>
    <lineage>
        <taxon>Bacteria</taxon>
        <taxon>Bacillati</taxon>
        <taxon>Actinomycetota</taxon>
        <taxon>Actinomycetes</taxon>
        <taxon>Streptosporangiales</taxon>
        <taxon>Streptosporangiaceae</taxon>
        <taxon>Nonomuraea</taxon>
    </lineage>
</organism>
<feature type="transmembrane region" description="Helical" evidence="1">
    <location>
        <begin position="20"/>
        <end position="38"/>
    </location>
</feature>
<feature type="transmembrane region" description="Helical" evidence="1">
    <location>
        <begin position="44"/>
        <end position="60"/>
    </location>
</feature>
<protein>
    <submittedName>
        <fullName evidence="3">PH domain-containing protein</fullName>
    </submittedName>
</protein>
<keyword evidence="4" id="KW-1185">Reference proteome</keyword>
<reference evidence="3 4" key="1">
    <citation type="submission" date="2016-10" db="EMBL/GenBank/DDBJ databases">
        <authorList>
            <person name="de Groot N.N."/>
        </authorList>
    </citation>
    <scope>NUCLEOTIDE SEQUENCE [LARGE SCALE GENOMIC DNA]</scope>
    <source>
        <strain evidence="3 4">CGMCC 4.7037</strain>
    </source>
</reference>
<proteinExistence type="predicted"/>
<keyword evidence="1" id="KW-1133">Transmembrane helix</keyword>
<name>A0A1H6DYB2_9ACTN</name>
<evidence type="ECO:0000313" key="4">
    <source>
        <dbReference type="Proteomes" id="UP000236732"/>
    </source>
</evidence>
<dbReference type="InterPro" id="IPR019692">
    <property type="entry name" value="CFP-6_PH"/>
</dbReference>
<keyword evidence="1" id="KW-0472">Membrane</keyword>
<evidence type="ECO:0000256" key="1">
    <source>
        <dbReference type="SAM" id="Phobius"/>
    </source>
</evidence>
<dbReference type="EMBL" id="FNVT01000007">
    <property type="protein sequence ID" value="SEG90350.1"/>
    <property type="molecule type" value="Genomic_DNA"/>
</dbReference>
<dbReference type="Pfam" id="PF10756">
    <property type="entry name" value="bPH_6"/>
    <property type="match status" value="1"/>
</dbReference>
<gene>
    <name evidence="3" type="ORF">SAMN05444920_1079</name>
</gene>
<dbReference type="AlphaFoldDB" id="A0A1H6DYB2"/>